<dbReference type="PANTHER" id="PTHR31470">
    <property type="entry name" value="CYSTEINE PROTEINASES SUPERFAMILY PROTEIN-RELATED-RELATED"/>
    <property type="match status" value="1"/>
</dbReference>
<feature type="region of interest" description="Disordered" evidence="4">
    <location>
        <begin position="191"/>
        <end position="210"/>
    </location>
</feature>
<keyword evidence="5" id="KW-0472">Membrane</keyword>
<name>A0A1S3YRB3_TOBAC</name>
<reference evidence="7" key="1">
    <citation type="submission" date="2025-08" db="UniProtKB">
        <authorList>
            <consortium name="RefSeq"/>
        </authorList>
    </citation>
    <scope>IDENTIFICATION</scope>
</reference>
<dbReference type="PROSITE" id="PS50600">
    <property type="entry name" value="ULP_PROTEASE"/>
    <property type="match status" value="1"/>
</dbReference>
<dbReference type="OMA" id="VNIAWSE"/>
<feature type="compositionally biased region" description="Basic residues" evidence="4">
    <location>
        <begin position="192"/>
        <end position="210"/>
    </location>
</feature>
<dbReference type="AlphaFoldDB" id="A0A1S3YRB3"/>
<accession>A0A1S3YRB3</accession>
<feature type="transmembrane region" description="Helical" evidence="5">
    <location>
        <begin position="16"/>
        <end position="39"/>
    </location>
</feature>
<keyword evidence="3" id="KW-0378">Hydrolase</keyword>
<organism evidence="7">
    <name type="scientific">Nicotiana tabacum</name>
    <name type="common">Common tobacco</name>
    <dbReference type="NCBI Taxonomy" id="4097"/>
    <lineage>
        <taxon>Eukaryota</taxon>
        <taxon>Viridiplantae</taxon>
        <taxon>Streptophyta</taxon>
        <taxon>Embryophyta</taxon>
        <taxon>Tracheophyta</taxon>
        <taxon>Spermatophyta</taxon>
        <taxon>Magnoliopsida</taxon>
        <taxon>eudicotyledons</taxon>
        <taxon>Gunneridae</taxon>
        <taxon>Pentapetalae</taxon>
        <taxon>asterids</taxon>
        <taxon>lamiids</taxon>
        <taxon>Solanales</taxon>
        <taxon>Solanaceae</taxon>
        <taxon>Nicotianoideae</taxon>
        <taxon>Nicotianeae</taxon>
        <taxon>Nicotiana</taxon>
    </lineage>
</organism>
<evidence type="ECO:0000256" key="3">
    <source>
        <dbReference type="ARBA" id="ARBA00022801"/>
    </source>
</evidence>
<dbReference type="KEGG" id="nta:107778860"/>
<gene>
    <name evidence="7" type="primary">LOC107778860</name>
</gene>
<dbReference type="Gene3D" id="3.40.395.10">
    <property type="entry name" value="Adenoviral Proteinase, Chain A"/>
    <property type="match status" value="1"/>
</dbReference>
<dbReference type="Pfam" id="PF02902">
    <property type="entry name" value="Peptidase_C48"/>
    <property type="match status" value="1"/>
</dbReference>
<proteinExistence type="inferred from homology"/>
<feature type="domain" description="Ubiquitin-like protease family profile" evidence="6">
    <location>
        <begin position="1"/>
        <end position="145"/>
    </location>
</feature>
<dbReference type="PaxDb" id="4097-A0A1S3YRB3"/>
<sequence>DWPDRHSRVVKVNDTVAYYILVYWLLVNIAWSEVDYVIIPINVKDKFHWVLGVFDICKRILIVYDSFIAAGNNNAVHQLINKFSVVIPLFLQCLDFYGKQNGINSYIGKSISEPLKVQWLVTEVPQQKFGSLDCGFYVAIFAEYVSIGEFSIPNVNFNVEEHRRRFGALLWDYAGRKQELGAISDSKVTCRTARRRGGPPKKQRLRVRNK</sequence>
<comment type="similarity">
    <text evidence="1">Belongs to the peptidase C48 family.</text>
</comment>
<dbReference type="PANTHER" id="PTHR31470:SF41">
    <property type="entry name" value="UBIQUITIN-LIKE PROTEASE FAMILY PROFILE DOMAIN-CONTAINING PROTEIN"/>
    <property type="match status" value="1"/>
</dbReference>
<dbReference type="OrthoDB" id="1305350at2759"/>
<dbReference type="RefSeq" id="XP_016454673.1">
    <property type="nucleotide sequence ID" value="XM_016599187.1"/>
</dbReference>
<keyword evidence="5" id="KW-1133">Transmembrane helix</keyword>
<evidence type="ECO:0000256" key="5">
    <source>
        <dbReference type="SAM" id="Phobius"/>
    </source>
</evidence>
<dbReference type="InterPro" id="IPR003653">
    <property type="entry name" value="Peptidase_C48_C"/>
</dbReference>
<dbReference type="GO" id="GO:0008234">
    <property type="term" value="F:cysteine-type peptidase activity"/>
    <property type="evidence" value="ECO:0007669"/>
    <property type="project" value="InterPro"/>
</dbReference>
<evidence type="ECO:0000256" key="2">
    <source>
        <dbReference type="ARBA" id="ARBA00022670"/>
    </source>
</evidence>
<keyword evidence="5" id="KW-0812">Transmembrane</keyword>
<evidence type="ECO:0000256" key="1">
    <source>
        <dbReference type="ARBA" id="ARBA00005234"/>
    </source>
</evidence>
<dbReference type="InterPro" id="IPR038765">
    <property type="entry name" value="Papain-like_cys_pep_sf"/>
</dbReference>
<keyword evidence="2" id="KW-0645">Protease</keyword>
<dbReference type="SUPFAM" id="SSF54001">
    <property type="entry name" value="Cysteine proteinases"/>
    <property type="match status" value="1"/>
</dbReference>
<dbReference type="GO" id="GO:0006508">
    <property type="term" value="P:proteolysis"/>
    <property type="evidence" value="ECO:0007669"/>
    <property type="project" value="UniProtKB-KW"/>
</dbReference>
<evidence type="ECO:0000313" key="7">
    <source>
        <dbReference type="RefSeq" id="XP_016454673.1"/>
    </source>
</evidence>
<feature type="non-terminal residue" evidence="7">
    <location>
        <position position="1"/>
    </location>
</feature>
<evidence type="ECO:0000259" key="6">
    <source>
        <dbReference type="PROSITE" id="PS50600"/>
    </source>
</evidence>
<protein>
    <recommendedName>
        <fullName evidence="6">Ubiquitin-like protease family profile domain-containing protein</fullName>
    </recommendedName>
</protein>
<evidence type="ECO:0000256" key="4">
    <source>
        <dbReference type="SAM" id="MobiDB-lite"/>
    </source>
</evidence>